<feature type="compositionally biased region" description="Acidic residues" evidence="1">
    <location>
        <begin position="202"/>
        <end position="213"/>
    </location>
</feature>
<feature type="region of interest" description="Disordered" evidence="1">
    <location>
        <begin position="189"/>
        <end position="213"/>
    </location>
</feature>
<dbReference type="RefSeq" id="WP_156611728.1">
    <property type="nucleotide sequence ID" value="NZ_WPCU01000010.1"/>
</dbReference>
<protein>
    <recommendedName>
        <fullName evidence="4">Septum formation initiator</fullName>
    </recommendedName>
</protein>
<accession>A0A6A9V1N6</accession>
<comment type="caution">
    <text evidence="2">The sequence shown here is derived from an EMBL/GenBank/DDBJ whole genome shotgun (WGS) entry which is preliminary data.</text>
</comment>
<feature type="compositionally biased region" description="Pro residues" evidence="1">
    <location>
        <begin position="77"/>
        <end position="99"/>
    </location>
</feature>
<dbReference type="AlphaFoldDB" id="A0A6A9V1N6"/>
<name>A0A6A9V1N6_9ACTN</name>
<sequence>MTSPTPRRRLGGRQLALGLSWIAFTAVAAVVGVGAVQLAGDSAVRSSAELLPDSGLPAGPPPAPAGSPSASSSASPSPSPSSSAPPPPSPTPEPAPSSPTPSAAPSSEEGREPAGDASRRPSPSEPAGTSRTFRSAGGSITVECSRGVPSLRTHAPAGGYQVGQVERDDDELSVEFVAGARTATIEASCSADGRPVATTAVEVDDDDSGDDDG</sequence>
<feature type="compositionally biased region" description="Basic and acidic residues" evidence="1">
    <location>
        <begin position="108"/>
        <end position="119"/>
    </location>
</feature>
<evidence type="ECO:0000313" key="3">
    <source>
        <dbReference type="Proteomes" id="UP000435304"/>
    </source>
</evidence>
<keyword evidence="3" id="KW-1185">Reference proteome</keyword>
<proteinExistence type="predicted"/>
<evidence type="ECO:0000313" key="2">
    <source>
        <dbReference type="EMBL" id="MVA77499.1"/>
    </source>
</evidence>
<feature type="compositionally biased region" description="Low complexity" evidence="1">
    <location>
        <begin position="66"/>
        <end position="76"/>
    </location>
</feature>
<evidence type="ECO:0008006" key="4">
    <source>
        <dbReference type="Google" id="ProtNLM"/>
    </source>
</evidence>
<dbReference type="EMBL" id="WPCU01000010">
    <property type="protein sequence ID" value="MVA77499.1"/>
    <property type="molecule type" value="Genomic_DNA"/>
</dbReference>
<gene>
    <name evidence="2" type="ORF">GC722_15955</name>
</gene>
<reference evidence="2 3" key="1">
    <citation type="submission" date="2019-12" db="EMBL/GenBank/DDBJ databases">
        <title>Auraticoccus cholistani sp. nov., an actinomycete isolated from soil of Cholistan desert.</title>
        <authorList>
            <person name="Cheema M.T."/>
        </authorList>
    </citation>
    <scope>NUCLEOTIDE SEQUENCE [LARGE SCALE GENOMIC DNA]</scope>
    <source>
        <strain evidence="2 3">F435</strain>
    </source>
</reference>
<dbReference type="Proteomes" id="UP000435304">
    <property type="component" value="Unassembled WGS sequence"/>
</dbReference>
<organism evidence="2 3">
    <name type="scientific">Auraticoccus cholistanensis</name>
    <dbReference type="NCBI Taxonomy" id="2656650"/>
    <lineage>
        <taxon>Bacteria</taxon>
        <taxon>Bacillati</taxon>
        <taxon>Actinomycetota</taxon>
        <taxon>Actinomycetes</taxon>
        <taxon>Propionibacteriales</taxon>
        <taxon>Propionibacteriaceae</taxon>
        <taxon>Auraticoccus</taxon>
    </lineage>
</organism>
<feature type="region of interest" description="Disordered" evidence="1">
    <location>
        <begin position="50"/>
        <end position="169"/>
    </location>
</feature>
<evidence type="ECO:0000256" key="1">
    <source>
        <dbReference type="SAM" id="MobiDB-lite"/>
    </source>
</evidence>